<keyword evidence="5" id="KW-1185">Reference proteome</keyword>
<keyword evidence="4" id="KW-0012">Acyltransferase</keyword>
<dbReference type="GO" id="GO:0016746">
    <property type="term" value="F:acyltransferase activity"/>
    <property type="evidence" value="ECO:0007669"/>
    <property type="project" value="UniProtKB-KW"/>
</dbReference>
<dbReference type="InterPro" id="IPR001451">
    <property type="entry name" value="Hexapep"/>
</dbReference>
<dbReference type="Gene3D" id="2.160.10.10">
    <property type="entry name" value="Hexapeptide repeat proteins"/>
    <property type="match status" value="1"/>
</dbReference>
<dbReference type="InterPro" id="IPR051159">
    <property type="entry name" value="Hexapeptide_acetyltransf"/>
</dbReference>
<dbReference type="SUPFAM" id="SSF51161">
    <property type="entry name" value="Trimeric LpxA-like enzymes"/>
    <property type="match status" value="1"/>
</dbReference>
<name>A0ABW4CU57_9LACO</name>
<keyword evidence="2 4" id="KW-0808">Transferase</keyword>
<accession>A0ABW4CU57</accession>
<sequence>MKSNLEKLQAGELFDAHDPELKGFKQTASQFLAQYNNLAYDQAGQRRTLLEQYLGSVGEYTTVGTPFLCDYARNIHLGNKVSINMGCSLMDSASITIDDETMIAPNVQIYTGTHPVGQTDRLNPAWEADHSQHFVLTRALPVHIKRGCWLGGGVIVLPGVTIGEGCVIGAGSIVTKDVPDHTVAVGNPCRVIRTLEADK</sequence>
<dbReference type="Pfam" id="PF00132">
    <property type="entry name" value="Hexapep"/>
    <property type="match status" value="1"/>
</dbReference>
<comment type="similarity">
    <text evidence="1">Belongs to the transferase hexapeptide repeat family.</text>
</comment>
<evidence type="ECO:0000256" key="1">
    <source>
        <dbReference type="ARBA" id="ARBA00007274"/>
    </source>
</evidence>
<dbReference type="CDD" id="cd03357">
    <property type="entry name" value="LbH_MAT_GAT"/>
    <property type="match status" value="1"/>
</dbReference>
<comment type="caution">
    <text evidence="4">The sequence shown here is derived from an EMBL/GenBank/DDBJ whole genome shotgun (WGS) entry which is preliminary data.</text>
</comment>
<dbReference type="Pfam" id="PF12464">
    <property type="entry name" value="Mac"/>
    <property type="match status" value="1"/>
</dbReference>
<proteinExistence type="inferred from homology"/>
<dbReference type="EMBL" id="JBHTOK010000050">
    <property type="protein sequence ID" value="MFD1440899.1"/>
    <property type="molecule type" value="Genomic_DNA"/>
</dbReference>
<protein>
    <submittedName>
        <fullName evidence="4">Sugar O-acetyltransferase</fullName>
        <ecNumber evidence="4">2.3.1.-</ecNumber>
    </submittedName>
</protein>
<dbReference type="InterPro" id="IPR024688">
    <property type="entry name" value="Mac_dom"/>
</dbReference>
<dbReference type="PANTHER" id="PTHR23416:SF23">
    <property type="entry name" value="ACETYLTRANSFERASE C18B11.09C-RELATED"/>
    <property type="match status" value="1"/>
</dbReference>
<dbReference type="Proteomes" id="UP001597212">
    <property type="component" value="Unassembled WGS sequence"/>
</dbReference>
<evidence type="ECO:0000313" key="5">
    <source>
        <dbReference type="Proteomes" id="UP001597212"/>
    </source>
</evidence>
<evidence type="ECO:0000259" key="3">
    <source>
        <dbReference type="SMART" id="SM01266"/>
    </source>
</evidence>
<organism evidence="4 5">
    <name type="scientific">Lacticaseibacillus hegangensis</name>
    <dbReference type="NCBI Taxonomy" id="2486010"/>
    <lineage>
        <taxon>Bacteria</taxon>
        <taxon>Bacillati</taxon>
        <taxon>Bacillota</taxon>
        <taxon>Bacilli</taxon>
        <taxon>Lactobacillales</taxon>
        <taxon>Lactobacillaceae</taxon>
        <taxon>Lacticaseibacillus</taxon>
    </lineage>
</organism>
<evidence type="ECO:0000313" key="4">
    <source>
        <dbReference type="EMBL" id="MFD1440899.1"/>
    </source>
</evidence>
<dbReference type="PANTHER" id="PTHR23416">
    <property type="entry name" value="SIALIC ACID SYNTHASE-RELATED"/>
    <property type="match status" value="1"/>
</dbReference>
<dbReference type="SMART" id="SM01266">
    <property type="entry name" value="Mac"/>
    <property type="match status" value="1"/>
</dbReference>
<dbReference type="EC" id="2.3.1.-" evidence="4"/>
<feature type="domain" description="Maltose/galactoside acetyltransferase" evidence="3">
    <location>
        <begin position="5"/>
        <end position="59"/>
    </location>
</feature>
<evidence type="ECO:0000256" key="2">
    <source>
        <dbReference type="ARBA" id="ARBA00022679"/>
    </source>
</evidence>
<reference evidence="5" key="1">
    <citation type="journal article" date="2019" name="Int. J. Syst. Evol. Microbiol.">
        <title>The Global Catalogue of Microorganisms (GCM) 10K type strain sequencing project: providing services to taxonomists for standard genome sequencing and annotation.</title>
        <authorList>
            <consortium name="The Broad Institute Genomics Platform"/>
            <consortium name="The Broad Institute Genome Sequencing Center for Infectious Disease"/>
            <person name="Wu L."/>
            <person name="Ma J."/>
        </authorList>
    </citation>
    <scope>NUCLEOTIDE SEQUENCE [LARGE SCALE GENOMIC DNA]</scope>
    <source>
        <strain evidence="5">CCM 8912</strain>
    </source>
</reference>
<dbReference type="InterPro" id="IPR011004">
    <property type="entry name" value="Trimer_LpxA-like_sf"/>
</dbReference>
<gene>
    <name evidence="4" type="ORF">ACFQ5K_05905</name>
</gene>
<dbReference type="RefSeq" id="WP_125758177.1">
    <property type="nucleotide sequence ID" value="NZ_JBHTOK010000050.1"/>
</dbReference>